<evidence type="ECO:0000313" key="1">
    <source>
        <dbReference type="EMBL" id="RJG26253.1"/>
    </source>
</evidence>
<dbReference type="Proteomes" id="UP000266177">
    <property type="component" value="Unassembled WGS sequence"/>
</dbReference>
<reference evidence="1 2" key="1">
    <citation type="submission" date="2018-09" db="EMBL/GenBank/DDBJ databases">
        <title>Paenibacillus SK2017-BO5.</title>
        <authorList>
            <person name="Piskunova J.V."/>
            <person name="Dubiley S.A."/>
            <person name="Severinov K.V."/>
        </authorList>
    </citation>
    <scope>NUCLEOTIDE SEQUENCE [LARGE SCALE GENOMIC DNA]</scope>
    <source>
        <strain evidence="1 2">BO5</strain>
    </source>
</reference>
<dbReference type="AlphaFoldDB" id="A0A3A3GMN9"/>
<gene>
    <name evidence="1" type="ORF">DQX05_04005</name>
</gene>
<accession>A0A3A3GMN9</accession>
<comment type="caution">
    <text evidence="1">The sequence shown here is derived from an EMBL/GenBank/DDBJ whole genome shotgun (WGS) entry which is preliminary data.</text>
</comment>
<organism evidence="1 2">
    <name type="scientific">Paenibacillus thiaminolyticus</name>
    <name type="common">Bacillus thiaminolyticus</name>
    <dbReference type="NCBI Taxonomy" id="49283"/>
    <lineage>
        <taxon>Bacteria</taxon>
        <taxon>Bacillati</taxon>
        <taxon>Bacillota</taxon>
        <taxon>Bacilli</taxon>
        <taxon>Bacillales</taxon>
        <taxon>Paenibacillaceae</taxon>
        <taxon>Paenibacillus</taxon>
    </lineage>
</organism>
<sequence>MAFQSPQADLGQCDRRYRSGSRYRHRSHVVHCSDCLYFAASRRFELADYRRLHCGSGPDRAAPAGYEDVLKNQAREL</sequence>
<proteinExistence type="predicted"/>
<dbReference type="EMBL" id="QYZD01000002">
    <property type="protein sequence ID" value="RJG26253.1"/>
    <property type="molecule type" value="Genomic_DNA"/>
</dbReference>
<evidence type="ECO:0000313" key="2">
    <source>
        <dbReference type="Proteomes" id="UP000266177"/>
    </source>
</evidence>
<protein>
    <submittedName>
        <fullName evidence="1">DUF2719 domain-containing protein</fullName>
    </submittedName>
</protein>
<name>A0A3A3GMN9_PANTH</name>